<dbReference type="AlphaFoldDB" id="A0A095UGQ9"/>
<dbReference type="eggNOG" id="COG2010">
    <property type="taxonomic scope" value="Bacteria"/>
</dbReference>
<dbReference type="GO" id="GO:0005886">
    <property type="term" value="C:plasma membrane"/>
    <property type="evidence" value="ECO:0007669"/>
    <property type="project" value="UniProtKB-SubCell"/>
</dbReference>
<dbReference type="InterPro" id="IPR051459">
    <property type="entry name" value="Cytochrome_c-type_DH"/>
</dbReference>
<gene>
    <name evidence="14" type="ORF">HA49_10205</name>
</gene>
<protein>
    <submittedName>
        <fullName evidence="14">Cytochrome C</fullName>
    </submittedName>
</protein>
<evidence type="ECO:0000313" key="14">
    <source>
        <dbReference type="EMBL" id="KGD73618.1"/>
    </source>
</evidence>
<sequence length="471" mass="50508">MKCAYLSLVISTLLCGVFSPASQAETPTSAATLLAQGKYLSVAADCSACHDSPDHHVMAGGNSISSPLGKIVASNITPSKHYGIGNYTEQQFADAVRKGINAQGQNLYPAMPYTSYSLLTDSDIHALYYYFMHGVTAVDRAAGTTELPFPFNLRFSMKLWNVLYADNQPFHPSSSQTDQINRGNYLIYGLAHCDTCHTPRNALMAEKSDQPLAGGSLGQWYAPDITSDKLSGIGNWSDQQLYQYLKTGHVAGKAQAAGPMAEAIEHSLQYLSDDDLHAIVASLRQTRPGHTASADRADQGRIISNENSIRGSKIASGEPVSGPLAGAILYSGNCAACHTPSGSGSYSQYYPSLVHNTTTGSADPTNLIATLLFGVHRTIGQQTVTMPAFGPQGYPNQLSFKEIATLATYVRQNYGAGGQPVTEQQVEQVYQGGPKPLIGWLADARIQAAVVVILLLLAVLIFTVRRRGRKV</sequence>
<feature type="domain" description="Cytochrome c" evidence="13">
    <location>
        <begin position="178"/>
        <end position="287"/>
    </location>
</feature>
<feature type="binding site" description="covalent" evidence="9">
    <location>
        <position position="337"/>
    </location>
    <ligand>
        <name>heme c</name>
        <dbReference type="ChEBI" id="CHEBI:61717"/>
        <label>3</label>
    </ligand>
</feature>
<feature type="binding site" description="covalent" evidence="9">
    <location>
        <position position="334"/>
    </location>
    <ligand>
        <name>heme c</name>
        <dbReference type="ChEBI" id="CHEBI:61717"/>
        <label>3</label>
    </ligand>
</feature>
<feature type="transmembrane region" description="Helical" evidence="11">
    <location>
        <begin position="446"/>
        <end position="464"/>
    </location>
</feature>
<evidence type="ECO:0000256" key="5">
    <source>
        <dbReference type="ARBA" id="ARBA00022729"/>
    </source>
</evidence>
<organism evidence="14 15">
    <name type="scientific">Tatumella morbirosei</name>
    <dbReference type="NCBI Taxonomy" id="642227"/>
    <lineage>
        <taxon>Bacteria</taxon>
        <taxon>Pseudomonadati</taxon>
        <taxon>Pseudomonadota</taxon>
        <taxon>Gammaproteobacteria</taxon>
        <taxon>Enterobacterales</taxon>
        <taxon>Erwiniaceae</taxon>
        <taxon>Tatumella</taxon>
    </lineage>
</organism>
<keyword evidence="7 10" id="KW-0408">Iron</keyword>
<feature type="binding site" description="covalent" evidence="9">
    <location>
        <position position="46"/>
    </location>
    <ligand>
        <name>heme c</name>
        <dbReference type="ChEBI" id="CHEBI:61717"/>
        <label>1</label>
    </ligand>
</feature>
<dbReference type="GO" id="GO:0016614">
    <property type="term" value="F:oxidoreductase activity, acting on CH-OH group of donors"/>
    <property type="evidence" value="ECO:0007669"/>
    <property type="project" value="InterPro"/>
</dbReference>
<feature type="domain" description="Cytochrome c" evidence="13">
    <location>
        <begin position="32"/>
        <end position="135"/>
    </location>
</feature>
<dbReference type="InterPro" id="IPR014353">
    <property type="entry name" value="Membr-bd_ADH_cyt_c"/>
</dbReference>
<dbReference type="GO" id="GO:0009055">
    <property type="term" value="F:electron transfer activity"/>
    <property type="evidence" value="ECO:0007669"/>
    <property type="project" value="InterPro"/>
</dbReference>
<evidence type="ECO:0000256" key="1">
    <source>
        <dbReference type="ARBA" id="ARBA00004236"/>
    </source>
</evidence>
<dbReference type="RefSeq" id="WP_038019952.1">
    <property type="nucleotide sequence ID" value="NZ_JPKR02000002.1"/>
</dbReference>
<dbReference type="STRING" id="642227.HA49_10205"/>
<keyword evidence="15" id="KW-1185">Reference proteome</keyword>
<feature type="binding site" description="axial binding residue" evidence="10">
    <location>
        <position position="338"/>
    </location>
    <ligand>
        <name>heme c</name>
        <dbReference type="ChEBI" id="CHEBI:61717"/>
        <label>3</label>
    </ligand>
    <ligandPart>
        <name>Fe</name>
        <dbReference type="ChEBI" id="CHEBI:18248"/>
    </ligandPart>
</feature>
<dbReference type="Proteomes" id="UP000029577">
    <property type="component" value="Unassembled WGS sequence"/>
</dbReference>
<dbReference type="OrthoDB" id="9811281at2"/>
<feature type="binding site" description="covalent" evidence="9">
    <location>
        <position position="49"/>
    </location>
    <ligand>
        <name>heme c</name>
        <dbReference type="ChEBI" id="CHEBI:61717"/>
        <label>1</label>
    </ligand>
</feature>
<dbReference type="SUPFAM" id="SSF46626">
    <property type="entry name" value="Cytochrome c"/>
    <property type="match status" value="3"/>
</dbReference>
<evidence type="ECO:0000256" key="7">
    <source>
        <dbReference type="ARBA" id="ARBA00023004"/>
    </source>
</evidence>
<feature type="binding site" description="axial binding residue" evidence="10">
    <location>
        <position position="50"/>
    </location>
    <ligand>
        <name>heme c</name>
        <dbReference type="ChEBI" id="CHEBI:61717"/>
        <label>1</label>
    </ligand>
    <ligandPart>
        <name>Fe</name>
        <dbReference type="ChEBI" id="CHEBI:18248"/>
    </ligandPart>
</feature>
<evidence type="ECO:0000256" key="3">
    <source>
        <dbReference type="ARBA" id="ARBA00022617"/>
    </source>
</evidence>
<reference evidence="14" key="1">
    <citation type="submission" date="2014-12" db="EMBL/GenBank/DDBJ databases">
        <title>The draft genome of the Tatumella morbirosei type strain, LMG23360T isolated from pineapple rot.</title>
        <authorList>
            <person name="Smits T.H."/>
            <person name="Palmer M."/>
            <person name="Venter S.N."/>
            <person name="Duffy B."/>
            <person name="Steenkamp E.T."/>
            <person name="Chan W.Y."/>
            <person name="Coutinho T.A."/>
            <person name="Coetzee M.P."/>
            <person name="De Maayer P."/>
        </authorList>
    </citation>
    <scope>NUCLEOTIDE SEQUENCE [LARGE SCALE GENOMIC DNA]</scope>
    <source>
        <strain evidence="14">LMG 23360</strain>
    </source>
</reference>
<evidence type="ECO:0000256" key="6">
    <source>
        <dbReference type="ARBA" id="ARBA00022737"/>
    </source>
</evidence>
<feature type="signal peptide" evidence="12">
    <location>
        <begin position="1"/>
        <end position="24"/>
    </location>
</feature>
<evidence type="ECO:0000256" key="4">
    <source>
        <dbReference type="ARBA" id="ARBA00022723"/>
    </source>
</evidence>
<dbReference type="PROSITE" id="PS51007">
    <property type="entry name" value="CYTC"/>
    <property type="match status" value="3"/>
</dbReference>
<keyword evidence="11" id="KW-1133">Transmembrane helix</keyword>
<dbReference type="PIRSF" id="PIRSF000018">
    <property type="entry name" value="Mb_ADH_cyt_c"/>
    <property type="match status" value="1"/>
</dbReference>
<name>A0A095UGQ9_9GAMM</name>
<evidence type="ECO:0000259" key="13">
    <source>
        <dbReference type="PROSITE" id="PS51007"/>
    </source>
</evidence>
<comment type="subcellular location">
    <subcellularLocation>
        <location evidence="1">Cell membrane</location>
    </subcellularLocation>
</comment>
<feature type="binding site" description="axial binding residue" evidence="10">
    <location>
        <position position="197"/>
    </location>
    <ligand>
        <name>heme c</name>
        <dbReference type="ChEBI" id="CHEBI:61717"/>
        <label>2</label>
    </ligand>
    <ligandPart>
        <name>Fe</name>
        <dbReference type="ChEBI" id="CHEBI:18248"/>
    </ligandPart>
</feature>
<dbReference type="GO" id="GO:0005506">
    <property type="term" value="F:iron ion binding"/>
    <property type="evidence" value="ECO:0007669"/>
    <property type="project" value="InterPro"/>
</dbReference>
<evidence type="ECO:0000256" key="9">
    <source>
        <dbReference type="PIRSR" id="PIRSR000018-50"/>
    </source>
</evidence>
<keyword evidence="4 10" id="KW-0479">Metal-binding</keyword>
<keyword evidence="2" id="KW-1003">Cell membrane</keyword>
<feature type="binding site" description="covalent" evidence="9">
    <location>
        <position position="196"/>
    </location>
    <ligand>
        <name>heme c</name>
        <dbReference type="ChEBI" id="CHEBI:61717"/>
        <label>2</label>
    </ligand>
</feature>
<evidence type="ECO:0000313" key="15">
    <source>
        <dbReference type="Proteomes" id="UP000029577"/>
    </source>
</evidence>
<feature type="chain" id="PRO_5001919163" evidence="12">
    <location>
        <begin position="25"/>
        <end position="471"/>
    </location>
</feature>
<dbReference type="InterPro" id="IPR036909">
    <property type="entry name" value="Cyt_c-like_dom_sf"/>
</dbReference>
<accession>A0A095UGQ9</accession>
<evidence type="ECO:0000256" key="11">
    <source>
        <dbReference type="SAM" id="Phobius"/>
    </source>
</evidence>
<evidence type="ECO:0000256" key="8">
    <source>
        <dbReference type="ARBA" id="ARBA00023136"/>
    </source>
</evidence>
<comment type="cofactor">
    <cofactor evidence="9">
        <name>heme c</name>
        <dbReference type="ChEBI" id="CHEBI:61717"/>
    </cofactor>
    <text evidence="9">Binds 3 heme c groups covalently per subunit.</text>
</comment>
<proteinExistence type="predicted"/>
<evidence type="ECO:0000256" key="10">
    <source>
        <dbReference type="PIRSR" id="PIRSR000018-51"/>
    </source>
</evidence>
<comment type="caution">
    <text evidence="14">The sequence shown here is derived from an EMBL/GenBank/DDBJ whole genome shotgun (WGS) entry which is preliminary data.</text>
</comment>
<feature type="binding site" description="covalent" evidence="9">
    <location>
        <position position="193"/>
    </location>
    <ligand>
        <name>heme c</name>
        <dbReference type="ChEBI" id="CHEBI:61717"/>
        <label>2</label>
    </ligand>
</feature>
<dbReference type="InterPro" id="IPR009056">
    <property type="entry name" value="Cyt_c-like_dom"/>
</dbReference>
<dbReference type="Gene3D" id="1.10.760.10">
    <property type="entry name" value="Cytochrome c-like domain"/>
    <property type="match status" value="2"/>
</dbReference>
<dbReference type="GO" id="GO:0020037">
    <property type="term" value="F:heme binding"/>
    <property type="evidence" value="ECO:0007669"/>
    <property type="project" value="InterPro"/>
</dbReference>
<keyword evidence="5 12" id="KW-0732">Signal</keyword>
<dbReference type="PANTHER" id="PTHR35008">
    <property type="entry name" value="BLL4482 PROTEIN-RELATED"/>
    <property type="match status" value="1"/>
</dbReference>
<evidence type="ECO:0000256" key="2">
    <source>
        <dbReference type="ARBA" id="ARBA00022475"/>
    </source>
</evidence>
<keyword evidence="8 11" id="KW-0472">Membrane</keyword>
<dbReference type="Pfam" id="PF00034">
    <property type="entry name" value="Cytochrom_C"/>
    <property type="match status" value="1"/>
</dbReference>
<dbReference type="PANTHER" id="PTHR35008:SF8">
    <property type="entry name" value="ALCOHOL DEHYDROGENASE CYTOCHROME C SUBUNIT"/>
    <property type="match status" value="1"/>
</dbReference>
<keyword evidence="6" id="KW-0677">Repeat</keyword>
<dbReference type="EMBL" id="JPKR02000002">
    <property type="protein sequence ID" value="KGD73618.1"/>
    <property type="molecule type" value="Genomic_DNA"/>
</dbReference>
<keyword evidence="11" id="KW-0812">Transmembrane</keyword>
<feature type="domain" description="Cytochrome c" evidence="13">
    <location>
        <begin position="321"/>
        <end position="414"/>
    </location>
</feature>
<evidence type="ECO:0000256" key="12">
    <source>
        <dbReference type="SAM" id="SignalP"/>
    </source>
</evidence>
<keyword evidence="3 9" id="KW-0349">Heme</keyword>